<dbReference type="PANTHER" id="PTHR38462">
    <property type="entry name" value="EXONUCLEASE-LIKE PROTEIN"/>
    <property type="match status" value="1"/>
</dbReference>
<dbReference type="InterPro" id="IPR038720">
    <property type="entry name" value="YprB_RNase_H-like_dom"/>
</dbReference>
<proteinExistence type="predicted"/>
<dbReference type="SUPFAM" id="SSF53098">
    <property type="entry name" value="Ribonuclease H-like"/>
    <property type="match status" value="1"/>
</dbReference>
<name>A0ABU9VI28_9BACI</name>
<evidence type="ECO:0000313" key="4">
    <source>
        <dbReference type="Proteomes" id="UP001418796"/>
    </source>
</evidence>
<comment type="caution">
    <text evidence="3">The sequence shown here is derived from an EMBL/GenBank/DDBJ whole genome shotgun (WGS) entry which is preliminary data.</text>
</comment>
<evidence type="ECO:0000259" key="2">
    <source>
        <dbReference type="Pfam" id="PF13482"/>
    </source>
</evidence>
<dbReference type="Pfam" id="PF13482">
    <property type="entry name" value="RNase_H_2"/>
    <property type="match status" value="1"/>
</dbReference>
<dbReference type="Proteomes" id="UP001418796">
    <property type="component" value="Unassembled WGS sequence"/>
</dbReference>
<dbReference type="SUPFAM" id="SSF48452">
    <property type="entry name" value="TPR-like"/>
    <property type="match status" value="1"/>
</dbReference>
<accession>A0ABU9VI28</accession>
<dbReference type="InterPro" id="IPR036397">
    <property type="entry name" value="RNaseH_sf"/>
</dbReference>
<organism evidence="3 4">
    <name type="scientific">Alkalicoccobacillus gibsonii</name>
    <dbReference type="NCBI Taxonomy" id="79881"/>
    <lineage>
        <taxon>Bacteria</taxon>
        <taxon>Bacillati</taxon>
        <taxon>Bacillota</taxon>
        <taxon>Bacilli</taxon>
        <taxon>Bacillales</taxon>
        <taxon>Bacillaceae</taxon>
        <taxon>Alkalicoccobacillus</taxon>
    </lineage>
</organism>
<dbReference type="InterPro" id="IPR011990">
    <property type="entry name" value="TPR-like_helical_dom_sf"/>
</dbReference>
<keyword evidence="4" id="KW-1185">Reference proteome</keyword>
<feature type="compositionally biased region" description="Basic and acidic residues" evidence="1">
    <location>
        <begin position="18"/>
        <end position="32"/>
    </location>
</feature>
<feature type="region of interest" description="Disordered" evidence="1">
    <location>
        <begin position="18"/>
        <end position="37"/>
    </location>
</feature>
<dbReference type="RefSeq" id="WP_343130449.1">
    <property type="nucleotide sequence ID" value="NZ_JBCITK010000001.1"/>
</dbReference>
<gene>
    <name evidence="3" type="ORF">MKY91_10325</name>
</gene>
<dbReference type="InterPro" id="IPR012337">
    <property type="entry name" value="RNaseH-like_sf"/>
</dbReference>
<reference evidence="3 4" key="1">
    <citation type="submission" date="2024-03" db="EMBL/GenBank/DDBJ databases">
        <title>Bacilli Hybrid Assemblies.</title>
        <authorList>
            <person name="Kovac J."/>
        </authorList>
    </citation>
    <scope>NUCLEOTIDE SEQUENCE [LARGE SCALE GENOMIC DNA]</scope>
    <source>
        <strain evidence="3 4">FSL R7-0666</strain>
    </source>
</reference>
<evidence type="ECO:0000256" key="1">
    <source>
        <dbReference type="SAM" id="MobiDB-lite"/>
    </source>
</evidence>
<dbReference type="Gene3D" id="3.30.420.10">
    <property type="entry name" value="Ribonuclease H-like superfamily/Ribonuclease H"/>
    <property type="match status" value="1"/>
</dbReference>
<evidence type="ECO:0000313" key="3">
    <source>
        <dbReference type="EMBL" id="MEN0643542.1"/>
    </source>
</evidence>
<feature type="domain" description="YprB ribonuclease H-like" evidence="2">
    <location>
        <begin position="107"/>
        <end position="277"/>
    </location>
</feature>
<dbReference type="EMBL" id="JBCITK010000001">
    <property type="protein sequence ID" value="MEN0643542.1"/>
    <property type="molecule type" value="Genomic_DNA"/>
</dbReference>
<dbReference type="PANTHER" id="PTHR38462:SF1">
    <property type="entry name" value="YPRB RIBONUCLEASE H-LIKE DOMAIN-CONTAINING PROTEIN"/>
    <property type="match status" value="1"/>
</dbReference>
<protein>
    <submittedName>
        <fullName evidence="3">Ribonuclease H-like domain-containing protein</fullName>
    </submittedName>
</protein>
<sequence>MNIRSKLSRLKVHTGIEEKSKSSLKEQSRGDEDSLFTSETDQQWETFGARIKRLDEQYVISREIIYPLTDQHGKYTFGQLFEACSLWKQGNINHPLSAADIEPDQLIFFDTETTGLYTGAGHHIFLLGYAQVKSDGVYVKQYLLPGPESEAALYYYFLSEVDNLSHLVTYNGKAFDWPQVKTRHTFVRDQVPKLPAFGHFDLLHAARRLWSHELPSCKLPIVEEHKLNFARKHDTPSYLVPMLYFDFVKEQDPTLMEGVLKHHEWDLLSLITLYCKLSFKLTDHPDELSNDSESYELGRWYASLGEIEPATRFLKRGMLSSQGDIVSKSIFEYAELLKKQKKLREALIYYQQSIDLEYRVTEAALECAKMMEHSEKYLLSAIDFTRIALNGLSSVSIKKRSKLQLDLTKRMNRLESKLRK</sequence>